<dbReference type="Proteomes" id="UP001595692">
    <property type="component" value="Unassembled WGS sequence"/>
</dbReference>
<dbReference type="EMBL" id="JBHSAF010000007">
    <property type="protein sequence ID" value="MFC3913480.1"/>
    <property type="molecule type" value="Genomic_DNA"/>
</dbReference>
<dbReference type="InterPro" id="IPR036429">
    <property type="entry name" value="SpoA-like_sf"/>
</dbReference>
<gene>
    <name evidence="1" type="ORF">ACFOSS_08385</name>
</gene>
<dbReference type="SUPFAM" id="SSF101801">
    <property type="entry name" value="Surface presentation of antigens (SPOA)"/>
    <property type="match status" value="1"/>
</dbReference>
<reference evidence="2" key="1">
    <citation type="journal article" date="2019" name="Int. J. Syst. Evol. Microbiol.">
        <title>The Global Catalogue of Microorganisms (GCM) 10K type strain sequencing project: providing services to taxonomists for standard genome sequencing and annotation.</title>
        <authorList>
            <consortium name="The Broad Institute Genomics Platform"/>
            <consortium name="The Broad Institute Genome Sequencing Center for Infectious Disease"/>
            <person name="Wu L."/>
            <person name="Ma J."/>
        </authorList>
    </citation>
    <scope>NUCLEOTIDE SEQUENCE [LARGE SCALE GENOMIC DNA]</scope>
    <source>
        <strain evidence="2">CCUG 54939</strain>
    </source>
</reference>
<evidence type="ECO:0000313" key="2">
    <source>
        <dbReference type="Proteomes" id="UP001595692"/>
    </source>
</evidence>
<keyword evidence="2" id="KW-1185">Reference proteome</keyword>
<proteinExistence type="predicted"/>
<evidence type="ECO:0000313" key="1">
    <source>
        <dbReference type="EMBL" id="MFC3913480.1"/>
    </source>
</evidence>
<sequence length="114" mass="12740">MNRLPSTRMLEQLCDEVPALYRLDLPDMPSNTAILRMMRHMPSRLALQLQGEPEQLARLASGVPVPLEELNDNTLTVSLNDCLIGQVALTQQDGQLCLQVQDLLDQQLVSALFN</sequence>
<accession>A0ABV8CMN1</accession>
<organism evidence="1 2">
    <name type="scientific">Pseudaeromonas sharmana</name>
    <dbReference type="NCBI Taxonomy" id="328412"/>
    <lineage>
        <taxon>Bacteria</taxon>
        <taxon>Pseudomonadati</taxon>
        <taxon>Pseudomonadota</taxon>
        <taxon>Gammaproteobacteria</taxon>
        <taxon>Aeromonadales</taxon>
        <taxon>Aeromonadaceae</taxon>
        <taxon>Pseudaeromonas</taxon>
    </lineage>
</organism>
<comment type="caution">
    <text evidence="1">The sequence shown here is derived from an EMBL/GenBank/DDBJ whole genome shotgun (WGS) entry which is preliminary data.</text>
</comment>
<protein>
    <submittedName>
        <fullName evidence="1">Uncharacterized protein</fullName>
    </submittedName>
</protein>
<dbReference type="RefSeq" id="WP_377151836.1">
    <property type="nucleotide sequence ID" value="NZ_JBHSAF010000007.1"/>
</dbReference>
<name>A0ABV8CMN1_9GAMM</name>